<dbReference type="AlphaFoldDB" id="A0A1M6IGX3"/>
<organism evidence="2 3">
    <name type="scientific">Muricoccus roseus</name>
    <dbReference type="NCBI Taxonomy" id="198092"/>
    <lineage>
        <taxon>Bacteria</taxon>
        <taxon>Pseudomonadati</taxon>
        <taxon>Pseudomonadota</taxon>
        <taxon>Alphaproteobacteria</taxon>
        <taxon>Acetobacterales</taxon>
        <taxon>Roseomonadaceae</taxon>
        <taxon>Muricoccus</taxon>
    </lineage>
</organism>
<dbReference type="Gene3D" id="3.10.490.10">
    <property type="entry name" value="Gamma-glutamyl cyclotransferase-like"/>
    <property type="match status" value="1"/>
</dbReference>
<dbReference type="EMBL" id="FQZF01000012">
    <property type="protein sequence ID" value="SHJ33693.1"/>
    <property type="molecule type" value="Genomic_DNA"/>
</dbReference>
<dbReference type="OrthoDB" id="9811471at2"/>
<dbReference type="Pfam" id="PF21986">
    <property type="entry name" value="AH_C"/>
    <property type="match status" value="1"/>
</dbReference>
<evidence type="ECO:0000313" key="2">
    <source>
        <dbReference type="EMBL" id="SHJ33693.1"/>
    </source>
</evidence>
<dbReference type="STRING" id="198092.SAMN02745194_02318"/>
<feature type="domain" description="Allophanate hydrolase C-terminal" evidence="1">
    <location>
        <begin position="20"/>
        <end position="137"/>
    </location>
</feature>
<keyword evidence="3" id="KW-1185">Reference proteome</keyword>
<name>A0A1M6IGX3_9PROT</name>
<accession>A0A1M6IGX3</accession>
<sequence>MGITFPRPTEAPDIPEGHVGLVVNGGLMRGMRAHGRMIAAGALFLRDVTTAPLYRLWSIGDRHPGMIRVAQGSAIAAELYAIPRTTFPQVVEEEAPGLCVGRVPLSDGTAPLGVLIEPWRVEGMEEITAYGGWRAFVEAKGIPQS</sequence>
<proteinExistence type="predicted"/>
<evidence type="ECO:0000313" key="3">
    <source>
        <dbReference type="Proteomes" id="UP000184387"/>
    </source>
</evidence>
<dbReference type="Proteomes" id="UP000184387">
    <property type="component" value="Unassembled WGS sequence"/>
</dbReference>
<protein>
    <recommendedName>
        <fullName evidence="1">Allophanate hydrolase C-terminal domain-containing protein</fullName>
    </recommendedName>
</protein>
<evidence type="ECO:0000259" key="1">
    <source>
        <dbReference type="Pfam" id="PF21986"/>
    </source>
</evidence>
<dbReference type="RefSeq" id="WP_086062125.1">
    <property type="nucleotide sequence ID" value="NZ_FQZF01000012.1"/>
</dbReference>
<gene>
    <name evidence="2" type="ORF">SAMN02745194_02318</name>
</gene>
<reference evidence="2 3" key="1">
    <citation type="submission" date="2016-11" db="EMBL/GenBank/DDBJ databases">
        <authorList>
            <person name="Jaros S."/>
            <person name="Januszkiewicz K."/>
            <person name="Wedrychowicz H."/>
        </authorList>
    </citation>
    <scope>NUCLEOTIDE SEQUENCE [LARGE SCALE GENOMIC DNA]</scope>
    <source>
        <strain evidence="2 3">DSM 14916</strain>
    </source>
</reference>
<dbReference type="InterPro" id="IPR053844">
    <property type="entry name" value="AH_C"/>
</dbReference>